<dbReference type="SMART" id="SM00192">
    <property type="entry name" value="LDLa"/>
    <property type="match status" value="3"/>
</dbReference>
<keyword evidence="9" id="KW-0325">Glycoprotein</keyword>
<evidence type="ECO:0000256" key="13">
    <source>
        <dbReference type="SAM" id="Phobius"/>
    </source>
</evidence>
<dbReference type="OMA" id="VNPCKVN"/>
<evidence type="ECO:0000259" key="14">
    <source>
        <dbReference type="SMART" id="SM00181"/>
    </source>
</evidence>
<dbReference type="GO" id="GO:0006897">
    <property type="term" value="P:endocytosis"/>
    <property type="evidence" value="ECO:0007669"/>
    <property type="project" value="UniProtKB-KW"/>
</dbReference>
<feature type="repeat" description="LDL-receptor class B" evidence="11">
    <location>
        <begin position="1083"/>
        <end position="1125"/>
    </location>
</feature>
<keyword evidence="4" id="KW-0732">Signal</keyword>
<feature type="repeat" description="LDL-receptor class B" evidence="11">
    <location>
        <begin position="951"/>
        <end position="995"/>
    </location>
</feature>
<feature type="domain" description="EGF-like" evidence="14">
    <location>
        <begin position="294"/>
        <end position="333"/>
    </location>
</feature>
<keyword evidence="16" id="KW-1185">Reference proteome</keyword>
<dbReference type="STRING" id="126957.T1J651"/>
<feature type="repeat" description="LDL-receptor class B" evidence="11">
    <location>
        <begin position="381"/>
        <end position="423"/>
    </location>
</feature>
<feature type="domain" description="EGF-like" evidence="14">
    <location>
        <begin position="1171"/>
        <end position="1210"/>
    </location>
</feature>
<dbReference type="Proteomes" id="UP000014500">
    <property type="component" value="Unassembled WGS sequence"/>
</dbReference>
<feature type="domain" description="EGF-like" evidence="14">
    <location>
        <begin position="860"/>
        <end position="904"/>
    </location>
</feature>
<feature type="disulfide bond" evidence="10">
    <location>
        <begin position="1273"/>
        <end position="1288"/>
    </location>
</feature>
<evidence type="ECO:0000256" key="9">
    <source>
        <dbReference type="ARBA" id="ARBA00023180"/>
    </source>
</evidence>
<dbReference type="SMART" id="SM00135">
    <property type="entry name" value="LY"/>
    <property type="match status" value="18"/>
</dbReference>
<evidence type="ECO:0000256" key="11">
    <source>
        <dbReference type="PROSITE-ProRule" id="PRU00461"/>
    </source>
</evidence>
<dbReference type="PROSITE" id="PS51120">
    <property type="entry name" value="LDLRB"/>
    <property type="match status" value="13"/>
</dbReference>
<feature type="repeat" description="LDL-receptor class B" evidence="11">
    <location>
        <begin position="70"/>
        <end position="113"/>
    </location>
</feature>
<evidence type="ECO:0000256" key="1">
    <source>
        <dbReference type="ARBA" id="ARBA00004167"/>
    </source>
</evidence>
<dbReference type="Pfam" id="PF00057">
    <property type="entry name" value="Ldl_recept_a"/>
    <property type="match status" value="3"/>
</dbReference>
<dbReference type="InterPro" id="IPR011042">
    <property type="entry name" value="6-blade_b-propeller_TolB-like"/>
</dbReference>
<name>T1J651_STRMM</name>
<feature type="repeat" description="LDL-receptor class B" evidence="11">
    <location>
        <begin position="114"/>
        <end position="156"/>
    </location>
</feature>
<keyword evidence="3" id="KW-0254">Endocytosis</keyword>
<evidence type="ECO:0000256" key="10">
    <source>
        <dbReference type="PROSITE-ProRule" id="PRU00124"/>
    </source>
</evidence>
<organism evidence="15 16">
    <name type="scientific">Strigamia maritima</name>
    <name type="common">European centipede</name>
    <name type="synonym">Geophilus maritimus</name>
    <dbReference type="NCBI Taxonomy" id="126957"/>
    <lineage>
        <taxon>Eukaryota</taxon>
        <taxon>Metazoa</taxon>
        <taxon>Ecdysozoa</taxon>
        <taxon>Arthropoda</taxon>
        <taxon>Myriapoda</taxon>
        <taxon>Chilopoda</taxon>
        <taxon>Pleurostigmophora</taxon>
        <taxon>Geophilomorpha</taxon>
        <taxon>Linotaeniidae</taxon>
        <taxon>Strigamia</taxon>
    </lineage>
</organism>
<keyword evidence="13" id="KW-0812">Transmembrane</keyword>
<accession>T1J651</accession>
<dbReference type="SMART" id="SM00181">
    <property type="entry name" value="EGF"/>
    <property type="match status" value="4"/>
</dbReference>
<feature type="disulfide bond" evidence="10">
    <location>
        <begin position="1236"/>
        <end position="1251"/>
    </location>
</feature>
<evidence type="ECO:0000256" key="6">
    <source>
        <dbReference type="ARBA" id="ARBA00023136"/>
    </source>
</evidence>
<feature type="repeat" description="LDL-receptor class B" evidence="11">
    <location>
        <begin position="467"/>
        <end position="510"/>
    </location>
</feature>
<feature type="disulfide bond" evidence="10">
    <location>
        <begin position="1261"/>
        <end position="1279"/>
    </location>
</feature>
<comment type="subcellular location">
    <subcellularLocation>
        <location evidence="1">Membrane</location>
        <topology evidence="1">Single-pass membrane protein</topology>
    </subcellularLocation>
</comment>
<feature type="repeat" description="LDL-receptor class B" evidence="11">
    <location>
        <begin position="1039"/>
        <end position="1082"/>
    </location>
</feature>
<dbReference type="PANTHER" id="PTHR46513">
    <property type="entry name" value="VITELLOGENIN RECEPTOR-LIKE PROTEIN-RELATED-RELATED"/>
    <property type="match status" value="1"/>
</dbReference>
<dbReference type="CDD" id="cd00112">
    <property type="entry name" value="LDLa"/>
    <property type="match status" value="3"/>
</dbReference>
<dbReference type="Gene3D" id="4.10.400.10">
    <property type="entry name" value="Low-density Lipoprotein Receptor"/>
    <property type="match status" value="3"/>
</dbReference>
<dbReference type="InterPro" id="IPR050778">
    <property type="entry name" value="Cueball_EGF_LRP_Nidogen"/>
</dbReference>
<feature type="compositionally biased region" description="Polar residues" evidence="12">
    <location>
        <begin position="1458"/>
        <end position="1467"/>
    </location>
</feature>
<reference evidence="15" key="2">
    <citation type="submission" date="2015-02" db="UniProtKB">
        <authorList>
            <consortium name="EnsemblMetazoa"/>
        </authorList>
    </citation>
    <scope>IDENTIFICATION</scope>
</reference>
<feature type="repeat" description="LDL-receptor class B" evidence="11">
    <location>
        <begin position="511"/>
        <end position="553"/>
    </location>
</feature>
<feature type="repeat" description="LDL-receptor class B" evidence="11">
    <location>
        <begin position="424"/>
        <end position="466"/>
    </location>
</feature>
<evidence type="ECO:0000256" key="7">
    <source>
        <dbReference type="ARBA" id="ARBA00023157"/>
    </source>
</evidence>
<dbReference type="EnsemblMetazoa" id="SMAR009116-RA">
    <property type="protein sequence ID" value="SMAR009116-PA"/>
    <property type="gene ID" value="SMAR009116"/>
</dbReference>
<dbReference type="InterPro" id="IPR036055">
    <property type="entry name" value="LDL_receptor-like_sf"/>
</dbReference>
<evidence type="ECO:0000256" key="5">
    <source>
        <dbReference type="ARBA" id="ARBA00022737"/>
    </source>
</evidence>
<feature type="region of interest" description="Disordered" evidence="12">
    <location>
        <begin position="1514"/>
        <end position="1547"/>
    </location>
</feature>
<keyword evidence="2" id="KW-0245">EGF-like domain</keyword>
<dbReference type="Pfam" id="PF14670">
    <property type="entry name" value="FXa_inhibition"/>
    <property type="match status" value="3"/>
</dbReference>
<evidence type="ECO:0000256" key="4">
    <source>
        <dbReference type="ARBA" id="ARBA00022729"/>
    </source>
</evidence>
<evidence type="ECO:0000256" key="2">
    <source>
        <dbReference type="ARBA" id="ARBA00022536"/>
    </source>
</evidence>
<feature type="disulfide bond" evidence="10">
    <location>
        <begin position="1254"/>
        <end position="1266"/>
    </location>
</feature>
<evidence type="ECO:0000256" key="12">
    <source>
        <dbReference type="SAM" id="MobiDB-lite"/>
    </source>
</evidence>
<comment type="caution">
    <text evidence="10">Lacks conserved residue(s) required for the propagation of feature annotation.</text>
</comment>
<dbReference type="FunFam" id="2.120.10.30:FF:000241">
    <property type="entry name" value="Low-density lipoprotein receptor-related protein 6"/>
    <property type="match status" value="3"/>
</dbReference>
<sequence>MNNKVPPILMVFGISLMLAVPLREYSQFLLFANRKDIRIVDVQRPRGNTSAVVVSHLEEAAAVDYLYDDSMVFWTDINLEMIKSTTLNESAIETSVISTGLMSPDGLACDWLTKKLYWSDSEANRIEVSHLDGSDRKVLFWDDVDQPRAIALVPMEGLMFWTDWGEGPKIERAAMDGDPSTRSVIINADIYWPNGLTVDYDAKRIFWADGKLNFISSIDFNGENRQAVIKGDLPHPFALTVQGDILYWTDWQTRSIHMCNKRTGTQRRTILGNTLTPMDIHAYSAQRQPKAVTPCDKNNGGCSHLCLLSSKGRRFSCACPTGVKLLEDNATCANGSQQILLLARRPDLRRISLDTSDYTDVVLELEGIKHAVAIDYDPVDKQIYWTDDDALVIRRCALDGSDQEDLIVTEVDHPDGIAVDWVARNLYWTDTGTDRIEVARLNGTSRRVLVTEALEEPRAIVVDPQVGWLYWTDWGRRPKIERAGLDGTDRLVIVNSGLGWPNGLALDYDTQKIYWGDAKTDKIEYANIDGTGRRELVGDHLPHIFGFSLLGDFVYWTDWQRRSIERVNKETGDKRQVIVDQLPDLMGLKAVDMHRVIGSNPCAVDNGDCSHLCLYRPNGTYICACPMRLELTSNERTCILPEAFLLFSRKADIRRISLETNHNDVVIPLAGSISRAFMNGSNLEHVVEFGLEVPEGMAVDWVAHNLYWADMKLNRIEVRGWMEGRGRYIYWSDWSSSPRIERAAMDGTQRSVLISVDGRVNGLTIDYTDKKLYWANIDKKLIESSDLSGSYRAEIVTSDLPNPFGLTQYQDYLYWTDWNTRSIERANKSTGENRTRIQGHLDDIMDIHVFHSSRQSGWNSCAGGNGGCSHLCLAQPVNGVRHVIQNHCACPTHYVVDKDNRSCIAPETFLLFSQKNTISRMVVGVEDSPDIVLPIHGLKNIKALSYDQKDKFIYWIDGRTQTIRRVLDNGTSVATIVPNSGDTFQPFDIAIDPFTRTLYWSCAKNNVINVTRLDMTSIGVIVGGVDQKPRSIVIHPMKGLIFWTNVATPPQIERASIDGLHRTALFTTDLEELGALAIDTEKNLLFWIESRYKYIETADINGANRKILVQTQLNQPISLAVHGKYLYWADQEKRMIERVNKLTGEHRERVIPGRVSQLIVVDQIDDFHSNPCYKENGQCSHLCVVTEDGKNFRCSCPNTLVTLDDEKTCDEPPTCNPDQFTCETGSIECIPRVWRCDGHIECDDKSDEIDCPPCTEGQFKCLSGQCIDAKFVCDGTTSCQDESDEEGCCKKDEFHCHTSNECIVKEFICDGKPDCHDESDEKMPCPMGYERNETSHANYTTTLVTSVVVALIVVAIVIVAIICYCKKKSHMVDEECDEGATMITQQQPMQIMRTVVLAPSSTSRQSRQLRNGGSILHAGNLSVNISSYDRNYVTGASSSSSSATNYPHETLNPPPSPVTSQGTVYRRSQSPTPIAYRFYPNPPPTPCSTDVCDDSEPYYCARYRQHSYRHLGKNGAFLPPPPTPRSGYSDFNDGSCPPSPMTERSCF</sequence>
<keyword evidence="7 10" id="KW-1015">Disulfide bond</keyword>
<dbReference type="FunFam" id="2.120.10.30:FF:000001">
    <property type="entry name" value="Low-density lipoprotein receptor-related protein 6"/>
    <property type="match status" value="1"/>
</dbReference>
<feature type="repeat" description="LDL-receptor class B" evidence="11">
    <location>
        <begin position="770"/>
        <end position="812"/>
    </location>
</feature>
<keyword evidence="6 13" id="KW-0472">Membrane</keyword>
<dbReference type="PROSITE" id="PS01209">
    <property type="entry name" value="LDLRA_1"/>
    <property type="match status" value="1"/>
</dbReference>
<dbReference type="EMBL" id="JH431872">
    <property type="status" value="NOT_ANNOTATED_CDS"/>
    <property type="molecule type" value="Genomic_DNA"/>
</dbReference>
<dbReference type="PROSITE" id="PS50068">
    <property type="entry name" value="LDLRA_2"/>
    <property type="match status" value="3"/>
</dbReference>
<reference evidence="16" key="1">
    <citation type="submission" date="2011-05" db="EMBL/GenBank/DDBJ databases">
        <authorList>
            <person name="Richards S.R."/>
            <person name="Qu J."/>
            <person name="Jiang H."/>
            <person name="Jhangiani S.N."/>
            <person name="Agravi P."/>
            <person name="Goodspeed R."/>
            <person name="Gross S."/>
            <person name="Mandapat C."/>
            <person name="Jackson L."/>
            <person name="Mathew T."/>
            <person name="Pu L."/>
            <person name="Thornton R."/>
            <person name="Saada N."/>
            <person name="Wilczek-Boney K.B."/>
            <person name="Lee S."/>
            <person name="Kovar C."/>
            <person name="Wu Y."/>
            <person name="Scherer S.E."/>
            <person name="Worley K.C."/>
            <person name="Muzny D.M."/>
            <person name="Gibbs R."/>
        </authorList>
    </citation>
    <scope>NUCLEOTIDE SEQUENCE</scope>
    <source>
        <strain evidence="16">Brora</strain>
    </source>
</reference>
<dbReference type="SUPFAM" id="SSF57424">
    <property type="entry name" value="LDL receptor-like module"/>
    <property type="match status" value="3"/>
</dbReference>
<dbReference type="Pfam" id="PF00058">
    <property type="entry name" value="Ldl_recept_b"/>
    <property type="match status" value="9"/>
</dbReference>
<keyword evidence="5" id="KW-0677">Repeat</keyword>
<proteinExistence type="predicted"/>
<dbReference type="HOGENOM" id="CLU_002489_0_0_1"/>
<protein>
    <recommendedName>
        <fullName evidence="14">EGF-like domain-containing protein</fullName>
    </recommendedName>
</protein>
<feature type="transmembrane region" description="Helical" evidence="13">
    <location>
        <begin position="1343"/>
        <end position="1365"/>
    </location>
</feature>
<dbReference type="InterPro" id="IPR000033">
    <property type="entry name" value="LDLR_classB_rpt"/>
</dbReference>
<dbReference type="Gene3D" id="2.10.25.10">
    <property type="entry name" value="Laminin"/>
    <property type="match status" value="1"/>
</dbReference>
<feature type="repeat" description="LDL-receptor class B" evidence="11">
    <location>
        <begin position="727"/>
        <end position="769"/>
    </location>
</feature>
<dbReference type="InterPro" id="IPR023415">
    <property type="entry name" value="LDLR_class-A_CS"/>
</dbReference>
<evidence type="ECO:0000256" key="3">
    <source>
        <dbReference type="ARBA" id="ARBA00022583"/>
    </source>
</evidence>
<dbReference type="SUPFAM" id="SSF63825">
    <property type="entry name" value="YWTD domain"/>
    <property type="match status" value="4"/>
</dbReference>
<feature type="repeat" description="LDL-receptor class B" evidence="11">
    <location>
        <begin position="157"/>
        <end position="202"/>
    </location>
</feature>
<feature type="domain" description="EGF-like" evidence="14">
    <location>
        <begin position="601"/>
        <end position="639"/>
    </location>
</feature>
<dbReference type="PRINTS" id="PR00261">
    <property type="entry name" value="LDLRECEPTOR"/>
</dbReference>
<dbReference type="SUPFAM" id="SSF57196">
    <property type="entry name" value="EGF/Laminin"/>
    <property type="match status" value="3"/>
</dbReference>
<keyword evidence="8" id="KW-0675">Receptor</keyword>
<dbReference type="PANTHER" id="PTHR46513:SF41">
    <property type="entry name" value="LOW-DENSITY LIPOPROTEIN RECEPTOR-RELATED PROTEIN"/>
    <property type="match status" value="1"/>
</dbReference>
<evidence type="ECO:0000256" key="8">
    <source>
        <dbReference type="ARBA" id="ARBA00023170"/>
    </source>
</evidence>
<dbReference type="PhylomeDB" id="T1J651"/>
<keyword evidence="13" id="KW-1133">Transmembrane helix</keyword>
<evidence type="ECO:0000313" key="15">
    <source>
        <dbReference type="EnsemblMetazoa" id="SMAR009116-PA"/>
    </source>
</evidence>
<dbReference type="GO" id="GO:0016020">
    <property type="term" value="C:membrane"/>
    <property type="evidence" value="ECO:0007669"/>
    <property type="project" value="UniProtKB-SubCell"/>
</dbReference>
<feature type="region of interest" description="Disordered" evidence="12">
    <location>
        <begin position="1434"/>
        <end position="1467"/>
    </location>
</feature>
<feature type="repeat" description="LDL-receptor class B" evidence="11">
    <location>
        <begin position="203"/>
        <end position="245"/>
    </location>
</feature>
<dbReference type="InterPro" id="IPR000742">
    <property type="entry name" value="EGF"/>
</dbReference>
<dbReference type="eggNOG" id="KOG1215">
    <property type="taxonomic scope" value="Eukaryota"/>
</dbReference>
<dbReference type="InterPro" id="IPR002172">
    <property type="entry name" value="LDrepeatLR_classA_rpt"/>
</dbReference>
<evidence type="ECO:0000313" key="16">
    <source>
        <dbReference type="Proteomes" id="UP000014500"/>
    </source>
</evidence>
<dbReference type="Gene3D" id="2.120.10.30">
    <property type="entry name" value="TolB, C-terminal domain"/>
    <property type="match status" value="5"/>
</dbReference>